<reference evidence="1" key="1">
    <citation type="submission" date="2024-06" db="EMBL/GenBank/DDBJ databases">
        <authorList>
            <person name="Lu L."/>
            <person name="Wei N."/>
            <person name="Zhang R."/>
        </authorList>
    </citation>
    <scope>NUCLEOTIDE SEQUENCE</scope>
</reference>
<name>A0AAU7VGE9_9CAUD</name>
<sequence length="119" mass="13069">MSIFNTLMNKILGTPDPEGPVPGAMGKILAGMGIHEIKPAPKGIPVSVLNGCKQELVLVPGMSSPAYTKEGKPVMARDKHGRVYHVMDNYAIPKKRWKQMQREQARKEAGRWYSGAKVA</sequence>
<proteinExistence type="predicted"/>
<protein>
    <submittedName>
        <fullName evidence="1">Uncharacterized protein</fullName>
    </submittedName>
</protein>
<accession>A0AAU7VGE9</accession>
<organism evidence="1">
    <name type="scientific">Dinoroseobacter phage vB_DshS_R26L</name>
    <dbReference type="NCBI Taxonomy" id="3161158"/>
    <lineage>
        <taxon>Viruses</taxon>
        <taxon>Duplodnaviria</taxon>
        <taxon>Heunggongvirae</taxon>
        <taxon>Uroviricota</taxon>
        <taxon>Caudoviricetes</taxon>
        <taxon>Nanhaivirus</taxon>
    </lineage>
</organism>
<dbReference type="EMBL" id="PP882867">
    <property type="protein sequence ID" value="XBW75368.1"/>
    <property type="molecule type" value="Genomic_DNA"/>
</dbReference>
<evidence type="ECO:0000313" key="1">
    <source>
        <dbReference type="EMBL" id="XBW75368.1"/>
    </source>
</evidence>
<gene>
    <name evidence="1" type="ORF">vBDshSR26L_53</name>
</gene>